<dbReference type="WBParaSite" id="nRc.2.0.1.t46373-RA">
    <property type="protein sequence ID" value="nRc.2.0.1.t46373-RA"/>
    <property type="gene ID" value="nRc.2.0.1.g46373"/>
</dbReference>
<sequence>MANAIPKGPRARNKAKGWKMAVARAIESTQPGNSRRLSAGSPLTPKPQASAKIKCRTWCGNFKEFCCIFFLRNRRYFWKRRKTSNMNIKFAVTIRLATSPENLPQYSREPHPVVRVNVRNVGCRHRKKYAQYKSLPFPPYRPWKACNAS</sequence>
<evidence type="ECO:0000313" key="2">
    <source>
        <dbReference type="WBParaSite" id="nRc.2.0.1.t46373-RA"/>
    </source>
</evidence>
<keyword evidence="1" id="KW-1185">Reference proteome</keyword>
<evidence type="ECO:0000313" key="1">
    <source>
        <dbReference type="Proteomes" id="UP000887565"/>
    </source>
</evidence>
<proteinExistence type="predicted"/>
<reference evidence="2" key="1">
    <citation type="submission" date="2022-11" db="UniProtKB">
        <authorList>
            <consortium name="WormBaseParasite"/>
        </authorList>
    </citation>
    <scope>IDENTIFICATION</scope>
</reference>
<accession>A0A915L7B8</accession>
<organism evidence="1 2">
    <name type="scientific">Romanomermis culicivorax</name>
    <name type="common">Nematode worm</name>
    <dbReference type="NCBI Taxonomy" id="13658"/>
    <lineage>
        <taxon>Eukaryota</taxon>
        <taxon>Metazoa</taxon>
        <taxon>Ecdysozoa</taxon>
        <taxon>Nematoda</taxon>
        <taxon>Enoplea</taxon>
        <taxon>Dorylaimia</taxon>
        <taxon>Mermithida</taxon>
        <taxon>Mermithoidea</taxon>
        <taxon>Mermithidae</taxon>
        <taxon>Romanomermis</taxon>
    </lineage>
</organism>
<name>A0A915L7B8_ROMCU</name>
<protein>
    <submittedName>
        <fullName evidence="2">Uncharacterized protein</fullName>
    </submittedName>
</protein>
<dbReference type="AlphaFoldDB" id="A0A915L7B8"/>
<dbReference type="Proteomes" id="UP000887565">
    <property type="component" value="Unplaced"/>
</dbReference>